<dbReference type="PRINTS" id="PR01698">
    <property type="entry name" value="CYTOFMRPINTP"/>
</dbReference>
<gene>
    <name evidence="3" type="ORF">TrRE_jg10699</name>
</gene>
<dbReference type="EMBL" id="BRXZ01000117">
    <property type="protein sequence ID" value="GMI05498.1"/>
    <property type="molecule type" value="Genomic_DNA"/>
</dbReference>
<dbReference type="InterPro" id="IPR008081">
    <property type="entry name" value="Cytoplasmic_FMR1-int"/>
</dbReference>
<dbReference type="Pfam" id="PF05994">
    <property type="entry name" value="FragX_IP"/>
    <property type="match status" value="2"/>
</dbReference>
<evidence type="ECO:0000313" key="3">
    <source>
        <dbReference type="EMBL" id="GMI05498.1"/>
    </source>
</evidence>
<evidence type="ECO:0000313" key="4">
    <source>
        <dbReference type="Proteomes" id="UP001165082"/>
    </source>
</evidence>
<feature type="domain" description="CYRIA/CYRIB Rac1 binding" evidence="2">
    <location>
        <begin position="61"/>
        <end position="258"/>
    </location>
</feature>
<organism evidence="3 4">
    <name type="scientific">Triparma retinervis</name>
    <dbReference type="NCBI Taxonomy" id="2557542"/>
    <lineage>
        <taxon>Eukaryota</taxon>
        <taxon>Sar</taxon>
        <taxon>Stramenopiles</taxon>
        <taxon>Ochrophyta</taxon>
        <taxon>Bolidophyceae</taxon>
        <taxon>Parmales</taxon>
        <taxon>Triparmaceae</taxon>
        <taxon>Triparma</taxon>
    </lineage>
</organism>
<keyword evidence="4" id="KW-1185">Reference proteome</keyword>
<dbReference type="Pfam" id="PF07159">
    <property type="entry name" value="CYRIA-B_Rac1-bd"/>
    <property type="match status" value="1"/>
</dbReference>
<evidence type="ECO:0000259" key="2">
    <source>
        <dbReference type="Pfam" id="PF07159"/>
    </source>
</evidence>
<sequence length="1384" mass="156053">MLDKALLVPEVQALLSHLSSLNDDVPKVQLNTAALDFEAAPPAAVALSHDKRLMGTRFDTDLKIYQDAELFVEQGTHFCNMLYAFRSISRAIPTIKETTPEQKSAINHRTFEILGPEMRKLIDLNSFCVNTTAFFCEVLERLASPEAMSASMVREEFCDVLLQLTDVLQKIDNLKDMKACLKNDFSLYKRCFTLIRSELVAADIVQEEVQQLQMFLANPGYGSHIIMTQLRERVKQISNHEDVLMEMIVLCCSKIEKGLHVTCSDKYALHRALPYLVYFIDSEGKKTFNAFRARKMPLLRIQKIIKSLPVVPEVADMTINLGTVISMCPNYNPDKMAAAWGTGNPLPVVVNYYNLTSHWTEIREQHTVFTTKFSTIANDDALDQMLKLLNNRGTSSKKQVVLTPAEILHETGKIYDLAKEGVSLMKKWTCYILEMSAWKFQHPADETKMRKRGWEPSPEATGSQQQAVFFEKVVRYNYSKEELSVLVDCISMVKSLAFLLKEKEHKLAPVLRVYMQTYVQQFVNSDLAPLIKKSDSKGRPILSFLHSAQELVADYVSTAGGSSSRSQMKKAKREAKKKDAKNPDLRQFATRLVGPGSTQLHVLRVMLRSMNDGSGRGHYLKDIDKSTMALLNGFHEHTFFFPYLTVLGSTIGACSNFGDLWYRELYIQMTNCTQFPIEMSLPFLLSESVVGSTETVRVPVLENVVSALDVYNDAAIFAIQVLQLQHLYDEIEAEVNLVFDQMMFLIGEQMYDHFKNAASSSLLNGTYKEAIEKVKGYKQLTVKEKRFAPPATQRHVLLLGRSIDLNYLISTHVNHKLHKDIEAVLKRFEGGDLSCVIETEKMLEVVKLTHHRLSKVLELDTYDVIFDSSNADVNAKHMSGRLLGHLKTTIVEDIASNYSYNVYTQRFVHSPIIFKYTGREKDPKPPPGIFGFGTVCGRAWDFLQRLSRGFVGRAHIDALVRLAGEAGVGAIIEACMTHIEDKMKDMMPYLKNLKEGLPPITLPKVVYGTVACFGAFETRLKQYFSYMEFLDESFQGFREMGNIVGLVTLLEASLATQQASSYVNAASFLGVKCNEKSEFEGLVTGARDRSQSEIGDDRRVVVKGVQLPRKEAFNCAEPRLSPLHRCMEDFVSGSAGALDRVRATKVRDDIVPMLEKTHLSYDHLPFSQGEVKIGDALLKRIGKAIDKVGIKEALQFDLGVDSLVSNDRDDEFYRIFSVLNFLLCMEHKGRVDEEQMVLKDGVNLGDQTSFSDPHVFGHGFAIGGVVCLHLFKQGCKFKLLDLTSHMLKVEDAEKIRSVRDEVEGKQGLPKDPAVDKFLGEARAQSEVHDYVWGLLEGCGGKLKKEVQEERASYTFFPPNDDRNISTMPSSMRRLLHKNSSSINE</sequence>
<dbReference type="GO" id="GO:0031267">
    <property type="term" value="F:small GTPase binding"/>
    <property type="evidence" value="ECO:0007669"/>
    <property type="project" value="InterPro"/>
</dbReference>
<feature type="region of interest" description="Disordered" evidence="1">
    <location>
        <begin position="559"/>
        <end position="581"/>
    </location>
</feature>
<dbReference type="OrthoDB" id="10265867at2759"/>
<dbReference type="PIRSF" id="PIRSF008153">
    <property type="entry name" value="FMR1_interacting"/>
    <property type="match status" value="1"/>
</dbReference>
<dbReference type="PANTHER" id="PTHR12195">
    <property type="entry name" value="CYTOPLASMIC FMR1-INTERACTING PROTEIN-RELATED"/>
    <property type="match status" value="1"/>
</dbReference>
<dbReference type="GO" id="GO:0030833">
    <property type="term" value="P:regulation of actin filament polymerization"/>
    <property type="evidence" value="ECO:0007669"/>
    <property type="project" value="InterPro"/>
</dbReference>
<comment type="caution">
    <text evidence="3">The sequence shown here is derived from an EMBL/GenBank/DDBJ whole genome shotgun (WGS) entry which is preliminary data.</text>
</comment>
<name>A0A9W7F8V5_9STRA</name>
<proteinExistence type="predicted"/>
<accession>A0A9W7F8V5</accession>
<reference evidence="3" key="1">
    <citation type="submission" date="2022-07" db="EMBL/GenBank/DDBJ databases">
        <title>Genome analysis of Parmales, a sister group of diatoms, reveals the evolutionary specialization of diatoms from phago-mixotrophs to photoautotrophs.</title>
        <authorList>
            <person name="Ban H."/>
            <person name="Sato S."/>
            <person name="Yoshikawa S."/>
            <person name="Kazumasa Y."/>
            <person name="Nakamura Y."/>
            <person name="Ichinomiya M."/>
            <person name="Saitoh K."/>
            <person name="Sato N."/>
            <person name="Blanc-Mathieu R."/>
            <person name="Endo H."/>
            <person name="Kuwata A."/>
            <person name="Ogata H."/>
        </authorList>
    </citation>
    <scope>NUCLEOTIDE SEQUENCE</scope>
</reference>
<protein>
    <recommendedName>
        <fullName evidence="2">CYRIA/CYRIB Rac1 binding domain-containing protein</fullName>
    </recommendedName>
</protein>
<dbReference type="InterPro" id="IPR009828">
    <property type="entry name" value="CYRIA/CYRIB_Rac1-bd"/>
</dbReference>
<evidence type="ECO:0000256" key="1">
    <source>
        <dbReference type="SAM" id="MobiDB-lite"/>
    </source>
</evidence>
<dbReference type="GO" id="GO:0005737">
    <property type="term" value="C:cytoplasm"/>
    <property type="evidence" value="ECO:0007669"/>
    <property type="project" value="UniProtKB-ARBA"/>
</dbReference>
<dbReference type="Proteomes" id="UP001165082">
    <property type="component" value="Unassembled WGS sequence"/>
</dbReference>